<dbReference type="InterPro" id="IPR013655">
    <property type="entry name" value="PAS_fold_3"/>
</dbReference>
<reference evidence="9 10" key="1">
    <citation type="submission" date="2013-09" db="EMBL/GenBank/DDBJ databases">
        <authorList>
            <person name="Zeng Z."/>
            <person name="Chen C."/>
        </authorList>
    </citation>
    <scope>NUCLEOTIDE SEQUENCE [LARGE SCALE GENOMIC DNA]</scope>
    <source>
        <strain evidence="9 10">GH29-5</strain>
    </source>
</reference>
<dbReference type="OrthoDB" id="9124519at2"/>
<dbReference type="InterPro" id="IPR003661">
    <property type="entry name" value="HisK_dim/P_dom"/>
</dbReference>
<keyword evidence="3" id="KW-0597">Phosphoprotein</keyword>
<dbReference type="Gene3D" id="3.30.450.20">
    <property type="entry name" value="PAS domain"/>
    <property type="match status" value="1"/>
</dbReference>
<dbReference type="InterPro" id="IPR035965">
    <property type="entry name" value="PAS-like_dom_sf"/>
</dbReference>
<keyword evidence="5" id="KW-0418">Kinase</keyword>
<evidence type="ECO:0000256" key="2">
    <source>
        <dbReference type="ARBA" id="ARBA00012438"/>
    </source>
</evidence>
<keyword evidence="6" id="KW-0472">Membrane</keyword>
<dbReference type="SUPFAM" id="SSF55874">
    <property type="entry name" value="ATPase domain of HSP90 chaperone/DNA topoisomerase II/histidine kinase"/>
    <property type="match status" value="1"/>
</dbReference>
<evidence type="ECO:0000259" key="8">
    <source>
        <dbReference type="PROSITE" id="PS50113"/>
    </source>
</evidence>
<dbReference type="PANTHER" id="PTHR43304">
    <property type="entry name" value="PHYTOCHROME-LIKE PROTEIN CPH1"/>
    <property type="match status" value="1"/>
</dbReference>
<keyword evidence="10" id="KW-1185">Reference proteome</keyword>
<dbReference type="Pfam" id="PF08447">
    <property type="entry name" value="PAS_3"/>
    <property type="match status" value="1"/>
</dbReference>
<feature type="transmembrane region" description="Helical" evidence="6">
    <location>
        <begin position="186"/>
        <end position="204"/>
    </location>
</feature>
<dbReference type="SUPFAM" id="SSF47384">
    <property type="entry name" value="Homodimeric domain of signal transducing histidine kinase"/>
    <property type="match status" value="1"/>
</dbReference>
<feature type="domain" description="Histidine kinase" evidence="7">
    <location>
        <begin position="367"/>
        <end position="594"/>
    </location>
</feature>
<dbReference type="Pfam" id="PF02518">
    <property type="entry name" value="HATPase_c"/>
    <property type="match status" value="1"/>
</dbReference>
<keyword evidence="4" id="KW-0808">Transferase</keyword>
<dbReference type="CDD" id="cd19410">
    <property type="entry name" value="HK9-like_sensor"/>
    <property type="match status" value="1"/>
</dbReference>
<dbReference type="SUPFAM" id="SSF55785">
    <property type="entry name" value="PYP-like sensor domain (PAS domain)"/>
    <property type="match status" value="1"/>
</dbReference>
<dbReference type="CDD" id="cd00082">
    <property type="entry name" value="HisKA"/>
    <property type="match status" value="1"/>
</dbReference>
<dbReference type="Proteomes" id="UP000030121">
    <property type="component" value="Unassembled WGS sequence"/>
</dbReference>
<feature type="transmembrane region" description="Helical" evidence="6">
    <location>
        <begin position="12"/>
        <end position="32"/>
    </location>
</feature>
<dbReference type="Pfam" id="PF05227">
    <property type="entry name" value="CHASE3"/>
    <property type="match status" value="1"/>
</dbReference>
<dbReference type="InterPro" id="IPR007891">
    <property type="entry name" value="CHASE3"/>
</dbReference>
<dbReference type="InterPro" id="IPR004358">
    <property type="entry name" value="Sig_transdc_His_kin-like_C"/>
</dbReference>
<dbReference type="InterPro" id="IPR036097">
    <property type="entry name" value="HisK_dim/P_sf"/>
</dbReference>
<comment type="catalytic activity">
    <reaction evidence="1">
        <text>ATP + protein L-histidine = ADP + protein N-phospho-L-histidine.</text>
        <dbReference type="EC" id="2.7.13.3"/>
    </reaction>
</comment>
<dbReference type="SMART" id="SM00387">
    <property type="entry name" value="HATPase_c"/>
    <property type="match status" value="1"/>
</dbReference>
<feature type="domain" description="PAC" evidence="8">
    <location>
        <begin position="298"/>
        <end position="349"/>
    </location>
</feature>
<comment type="caution">
    <text evidence="9">The sequence shown here is derived from an EMBL/GenBank/DDBJ whole genome shotgun (WGS) entry which is preliminary data.</text>
</comment>
<dbReference type="eggNOG" id="COG4251">
    <property type="taxonomic scope" value="Bacteria"/>
</dbReference>
<dbReference type="SMART" id="SM00388">
    <property type="entry name" value="HisKA"/>
    <property type="match status" value="1"/>
</dbReference>
<dbReference type="InterPro" id="IPR036890">
    <property type="entry name" value="HATPase_C_sf"/>
</dbReference>
<dbReference type="EMBL" id="JRLW01000018">
    <property type="protein sequence ID" value="KGO87704.1"/>
    <property type="molecule type" value="Genomic_DNA"/>
</dbReference>
<dbReference type="STRING" id="1121899.GCA_000430025_02533"/>
<evidence type="ECO:0000313" key="9">
    <source>
        <dbReference type="EMBL" id="KGO87704.1"/>
    </source>
</evidence>
<dbReference type="Gene3D" id="2.10.70.100">
    <property type="match status" value="1"/>
</dbReference>
<sequence>MKFTEFIRTPLFLRILFVISIAVIFFISGITYKHLTRLSESSDEVNRAYEMTLQLEKLMSQIKDAETGNRGYIITKDSTFLEPYLYAKLRINTSYMVLQHLTDNREQPNDHLVLLKTLIDSRLAQMEKSILLAQQNKTTELQQNLLKGKTTMDDIRQCIANLTDLETKLLPIRQEDYKNNFSITPIFIYIVILIGLILTVLSFVKISQDYTELKKTNNQLLIANESGNIAEIVGNFGRWEWDIEQNQYRFSDNMFRLFGREPGTFEANLDNYLKYVHPEDVAYVNRTMTKMMQTNDLPSFNYRIKREDGEVRYFKSVGKLVTNKSGEQVLVGTTSDITDEYNTTKEIEERNRELERSNKELTAFNYVASHDLQEPLRKIQTFISRLNDKEINYLSETGREYLERITVASDRMRNLIDDLLQFSRSNKAEKEYESADLNFLLENSKQELSSIIEDKKAVIISDRLPTLNVIPFQIQQLFTNILGNSLKYEKEGIPPQIFIAAKKVKASDEEQLPKNAGDSYYKISITDNGIGFEQEYAEKIFILFNRLHNKNEYDGTGIGLAICKKIVDNHKGYIFAKGEPNIGAVFTFYLPTDLKNN</sequence>
<evidence type="ECO:0000259" key="7">
    <source>
        <dbReference type="PROSITE" id="PS50109"/>
    </source>
</evidence>
<dbReference type="Gene3D" id="3.30.565.10">
    <property type="entry name" value="Histidine kinase-like ATPase, C-terminal domain"/>
    <property type="match status" value="1"/>
</dbReference>
<dbReference type="EC" id="2.7.13.3" evidence="2"/>
<evidence type="ECO:0000256" key="6">
    <source>
        <dbReference type="SAM" id="Phobius"/>
    </source>
</evidence>
<dbReference type="InterPro" id="IPR005467">
    <property type="entry name" value="His_kinase_dom"/>
</dbReference>
<dbReference type="InterPro" id="IPR000014">
    <property type="entry name" value="PAS"/>
</dbReference>
<evidence type="ECO:0000256" key="4">
    <source>
        <dbReference type="ARBA" id="ARBA00022679"/>
    </source>
</evidence>
<accession>A0A0A2M630</accession>
<dbReference type="PANTHER" id="PTHR43304:SF1">
    <property type="entry name" value="PAC DOMAIN-CONTAINING PROTEIN"/>
    <property type="match status" value="1"/>
</dbReference>
<dbReference type="InterPro" id="IPR003594">
    <property type="entry name" value="HATPase_dom"/>
</dbReference>
<dbReference type="Gene3D" id="1.10.287.130">
    <property type="match status" value="1"/>
</dbReference>
<gene>
    <name evidence="9" type="ORF">Q764_12620</name>
</gene>
<dbReference type="AlphaFoldDB" id="A0A0A2M630"/>
<dbReference type="PROSITE" id="PS50113">
    <property type="entry name" value="PAC"/>
    <property type="match status" value="1"/>
</dbReference>
<dbReference type="GO" id="GO:0000155">
    <property type="term" value="F:phosphorelay sensor kinase activity"/>
    <property type="evidence" value="ECO:0007669"/>
    <property type="project" value="InterPro"/>
</dbReference>
<dbReference type="InterPro" id="IPR000700">
    <property type="entry name" value="PAS-assoc_C"/>
</dbReference>
<name>A0A0A2M630_9FLAO</name>
<evidence type="ECO:0000256" key="1">
    <source>
        <dbReference type="ARBA" id="ARBA00000085"/>
    </source>
</evidence>
<protein>
    <recommendedName>
        <fullName evidence="2">histidine kinase</fullName>
        <ecNumber evidence="2">2.7.13.3</ecNumber>
    </recommendedName>
</protein>
<keyword evidence="6" id="KW-0812">Transmembrane</keyword>
<proteinExistence type="predicted"/>
<dbReference type="InterPro" id="IPR052162">
    <property type="entry name" value="Sensor_kinase/Photoreceptor"/>
</dbReference>
<dbReference type="CDD" id="cd00130">
    <property type="entry name" value="PAS"/>
    <property type="match status" value="1"/>
</dbReference>
<organism evidence="9 10">
    <name type="scientific">Flavobacterium suncheonense GH29-5 = DSM 17707</name>
    <dbReference type="NCBI Taxonomy" id="1121899"/>
    <lineage>
        <taxon>Bacteria</taxon>
        <taxon>Pseudomonadati</taxon>
        <taxon>Bacteroidota</taxon>
        <taxon>Flavobacteriia</taxon>
        <taxon>Flavobacteriales</taxon>
        <taxon>Flavobacteriaceae</taxon>
        <taxon>Flavobacterium</taxon>
    </lineage>
</organism>
<dbReference type="RefSeq" id="WP_026980836.1">
    <property type="nucleotide sequence ID" value="NZ_AUCZ01000015.1"/>
</dbReference>
<dbReference type="PRINTS" id="PR00344">
    <property type="entry name" value="BCTRLSENSOR"/>
</dbReference>
<evidence type="ECO:0000256" key="5">
    <source>
        <dbReference type="ARBA" id="ARBA00022777"/>
    </source>
</evidence>
<dbReference type="PROSITE" id="PS50109">
    <property type="entry name" value="HIS_KIN"/>
    <property type="match status" value="1"/>
</dbReference>
<evidence type="ECO:0000256" key="3">
    <source>
        <dbReference type="ARBA" id="ARBA00022553"/>
    </source>
</evidence>
<dbReference type="Pfam" id="PF00512">
    <property type="entry name" value="HisKA"/>
    <property type="match status" value="1"/>
</dbReference>
<keyword evidence="6" id="KW-1133">Transmembrane helix</keyword>
<evidence type="ECO:0000313" key="10">
    <source>
        <dbReference type="Proteomes" id="UP000030121"/>
    </source>
</evidence>